<dbReference type="AlphaFoldDB" id="M5ISG4"/>
<evidence type="ECO:0000313" key="1">
    <source>
        <dbReference type="EMBL" id="EKU12466.1"/>
    </source>
</evidence>
<organism evidence="1 2">
    <name type="scientific">Campylobacter showae CSUNSWCD</name>
    <dbReference type="NCBI Taxonomy" id="1244083"/>
    <lineage>
        <taxon>Bacteria</taxon>
        <taxon>Pseudomonadati</taxon>
        <taxon>Campylobacterota</taxon>
        <taxon>Epsilonproteobacteria</taxon>
        <taxon>Campylobacterales</taxon>
        <taxon>Campylobacteraceae</taxon>
        <taxon>Campylobacter</taxon>
    </lineage>
</organism>
<dbReference type="Proteomes" id="UP000011939">
    <property type="component" value="Unassembled WGS sequence"/>
</dbReference>
<protein>
    <submittedName>
        <fullName evidence="1">Uncharacterized protein</fullName>
    </submittedName>
</protein>
<dbReference type="PATRIC" id="fig|1244083.3.peg.411"/>
<sequence length="37" mass="4009">MFGTKGRLVLAYGVLGNIKINKLLNFGAKAKNQSTEI</sequence>
<dbReference type="EMBL" id="AMZQ01000001">
    <property type="protein sequence ID" value="EKU12466.1"/>
    <property type="molecule type" value="Genomic_DNA"/>
</dbReference>
<comment type="caution">
    <text evidence="1">The sequence shown here is derived from an EMBL/GenBank/DDBJ whole genome shotgun (WGS) entry which is preliminary data.</text>
</comment>
<accession>M5ISG4</accession>
<proteinExistence type="predicted"/>
<reference evidence="1 2" key="1">
    <citation type="journal article" date="2013" name="Genome Announc.">
        <title>Genome Sequence of Campylobacter showae UNSWCD, Isolated from a Patient with Crohn's Disease.</title>
        <authorList>
            <person name="Tay A.P."/>
            <person name="Kaakoush N.O."/>
            <person name="Deshpande N.P."/>
            <person name="Chen Z."/>
            <person name="Mitchell H."/>
            <person name="Wilkins M.R."/>
        </authorList>
    </citation>
    <scope>NUCLEOTIDE SEQUENCE [LARGE SCALE GENOMIC DNA]</scope>
    <source>
        <strain evidence="1 2">CSUNSWCD</strain>
    </source>
</reference>
<name>M5ISG4_9BACT</name>
<evidence type="ECO:0000313" key="2">
    <source>
        <dbReference type="Proteomes" id="UP000011939"/>
    </source>
</evidence>
<gene>
    <name evidence="1" type="ORF">CSUNSWCD_406</name>
</gene>